<dbReference type="GO" id="GO:0044780">
    <property type="term" value="P:bacterial-type flagellum assembly"/>
    <property type="evidence" value="ECO:0007669"/>
    <property type="project" value="UniProtKB-UniRule"/>
</dbReference>
<dbReference type="Pfam" id="PF02623">
    <property type="entry name" value="FliW"/>
    <property type="match status" value="1"/>
</dbReference>
<evidence type="ECO:0000256" key="3">
    <source>
        <dbReference type="ARBA" id="ARBA00022845"/>
    </source>
</evidence>
<dbReference type="GO" id="GO:0005737">
    <property type="term" value="C:cytoplasm"/>
    <property type="evidence" value="ECO:0007669"/>
    <property type="project" value="UniProtKB-SubCell"/>
</dbReference>
<keyword evidence="6" id="KW-0966">Cell projection</keyword>
<comment type="function">
    <text evidence="4">Acts as an anti-CsrA protein, binds CsrA and prevents it from repressing translation of its target genes, one of which is flagellin. Binds to flagellin and participates in the assembly of the flagellum.</text>
</comment>
<dbReference type="InterPro" id="IPR003775">
    <property type="entry name" value="Flagellar_assembly_factor_FliW"/>
</dbReference>
<dbReference type="SUPFAM" id="SSF141457">
    <property type="entry name" value="BH3618-like"/>
    <property type="match status" value="1"/>
</dbReference>
<organism evidence="6 7">
    <name type="scientific">SAR324 cluster bacterium</name>
    <dbReference type="NCBI Taxonomy" id="2024889"/>
    <lineage>
        <taxon>Bacteria</taxon>
        <taxon>Deltaproteobacteria</taxon>
        <taxon>SAR324 cluster</taxon>
    </lineage>
</organism>
<dbReference type="AlphaFoldDB" id="A0A2A4T846"/>
<keyword evidence="3 4" id="KW-0810">Translation regulation</keyword>
<dbReference type="PANTHER" id="PTHR39190:SF1">
    <property type="entry name" value="FLAGELLAR ASSEMBLY FACTOR FLIW"/>
    <property type="match status" value="1"/>
</dbReference>
<keyword evidence="1 4" id="KW-0963">Cytoplasm</keyword>
<keyword evidence="6" id="KW-0282">Flagellum</keyword>
<dbReference type="InterPro" id="IPR024046">
    <property type="entry name" value="Flagellar_assmbl_FliW_dom_sf"/>
</dbReference>
<proteinExistence type="inferred from homology"/>
<comment type="subcellular location">
    <subcellularLocation>
        <location evidence="4">Cytoplasm</location>
    </subcellularLocation>
</comment>
<protein>
    <recommendedName>
        <fullName evidence="4">Flagellar assembly factor FliW</fullName>
    </recommendedName>
</protein>
<evidence type="ECO:0000256" key="2">
    <source>
        <dbReference type="ARBA" id="ARBA00022795"/>
    </source>
</evidence>
<keyword evidence="6" id="KW-0969">Cilium</keyword>
<accession>A0A2A4T846</accession>
<feature type="compositionally biased region" description="Low complexity" evidence="5">
    <location>
        <begin position="162"/>
        <end position="173"/>
    </location>
</feature>
<gene>
    <name evidence="4" type="primary">fliW</name>
    <name evidence="6" type="ORF">COB67_03305</name>
</gene>
<evidence type="ECO:0000313" key="6">
    <source>
        <dbReference type="EMBL" id="PCI29786.1"/>
    </source>
</evidence>
<evidence type="ECO:0000313" key="7">
    <source>
        <dbReference type="Proteomes" id="UP000218113"/>
    </source>
</evidence>
<comment type="subunit">
    <text evidence="4">Interacts with translational regulator CsrA and flagellin(s).</text>
</comment>
<dbReference type="Gene3D" id="2.30.290.10">
    <property type="entry name" value="BH3618-like"/>
    <property type="match status" value="1"/>
</dbReference>
<keyword evidence="4" id="KW-0143">Chaperone</keyword>
<dbReference type="EMBL" id="NVSR01000010">
    <property type="protein sequence ID" value="PCI29786.1"/>
    <property type="molecule type" value="Genomic_DNA"/>
</dbReference>
<dbReference type="PANTHER" id="PTHR39190">
    <property type="entry name" value="FLAGELLAR ASSEMBLY FACTOR FLIW"/>
    <property type="match status" value="1"/>
</dbReference>
<comment type="similarity">
    <text evidence="4">Belongs to the FliW family.</text>
</comment>
<evidence type="ECO:0000256" key="1">
    <source>
        <dbReference type="ARBA" id="ARBA00022490"/>
    </source>
</evidence>
<dbReference type="GO" id="GO:0006417">
    <property type="term" value="P:regulation of translation"/>
    <property type="evidence" value="ECO:0007669"/>
    <property type="project" value="UniProtKB-KW"/>
</dbReference>
<evidence type="ECO:0000256" key="4">
    <source>
        <dbReference type="HAMAP-Rule" id="MF_01185"/>
    </source>
</evidence>
<name>A0A2A4T846_9DELT</name>
<feature type="region of interest" description="Disordered" evidence="5">
    <location>
        <begin position="158"/>
        <end position="180"/>
    </location>
</feature>
<reference evidence="7" key="1">
    <citation type="submission" date="2017-08" db="EMBL/GenBank/DDBJ databases">
        <title>A dynamic microbial community with high functional redundancy inhabits the cold, oxic subseafloor aquifer.</title>
        <authorList>
            <person name="Tully B.J."/>
            <person name="Wheat C.G."/>
            <person name="Glazer B.T."/>
            <person name="Huber J.A."/>
        </authorList>
    </citation>
    <scope>NUCLEOTIDE SEQUENCE [LARGE SCALE GENOMIC DNA]</scope>
</reference>
<dbReference type="Proteomes" id="UP000218113">
    <property type="component" value="Unassembled WGS sequence"/>
</dbReference>
<keyword evidence="2 4" id="KW-1005">Bacterial flagellum biogenesis</keyword>
<sequence length="180" mass="20345">MLACLPFVGQTPRMRQKMKFDTTRFGQINVKQEDITIFPEGPLGFPECTRFTLIDEDKAAPFRMLQSLDNPALAFVVVDPLMIRADYHFNVTKSELEMLKADQIDGLQVYSIVTMAAEIRDVTVNLQGPLVINTNNNLGHQFVLVDSEYTTKEPLMQDQEDISQNISSSSDESMPQRKAV</sequence>
<comment type="caution">
    <text evidence="6">The sequence shown here is derived from an EMBL/GenBank/DDBJ whole genome shotgun (WGS) entry which is preliminary data.</text>
</comment>
<dbReference type="HAMAP" id="MF_01185">
    <property type="entry name" value="FliW"/>
    <property type="match status" value="1"/>
</dbReference>
<evidence type="ECO:0000256" key="5">
    <source>
        <dbReference type="SAM" id="MobiDB-lite"/>
    </source>
</evidence>